<dbReference type="Gene3D" id="2.70.70.10">
    <property type="entry name" value="Glucose Permease (Domain IIA)"/>
    <property type="match status" value="1"/>
</dbReference>
<keyword evidence="5" id="KW-0808">Transferase</keyword>
<evidence type="ECO:0000313" key="17">
    <source>
        <dbReference type="Proteomes" id="UP000664357"/>
    </source>
</evidence>
<dbReference type="PANTHER" id="PTHR30175:SF1">
    <property type="entry name" value="PTS SYSTEM ARBUTIN-, CELLOBIOSE-, AND SALICIN-SPECIFIC EIIBC COMPONENT-RELATED"/>
    <property type="match status" value="1"/>
</dbReference>
<dbReference type="PROSITE" id="PS51098">
    <property type="entry name" value="PTS_EIIB_TYPE_1"/>
    <property type="match status" value="1"/>
</dbReference>
<evidence type="ECO:0000256" key="11">
    <source>
        <dbReference type="PROSITE-ProRule" id="PRU00421"/>
    </source>
</evidence>
<dbReference type="Gene3D" id="3.30.1360.60">
    <property type="entry name" value="Glucose permease domain IIB"/>
    <property type="match status" value="1"/>
</dbReference>
<keyword evidence="6" id="KW-0598">Phosphotransferase system</keyword>
<dbReference type="InterPro" id="IPR003352">
    <property type="entry name" value="PTS_EIIC"/>
</dbReference>
<dbReference type="EMBL" id="JAFREL020000003">
    <property type="protein sequence ID" value="MEO1771794.1"/>
    <property type="molecule type" value="Genomic_DNA"/>
</dbReference>
<dbReference type="InterPro" id="IPR001996">
    <property type="entry name" value="PTS_IIB_1"/>
</dbReference>
<dbReference type="PROSITE" id="PS51103">
    <property type="entry name" value="PTS_EIIC_TYPE_1"/>
    <property type="match status" value="1"/>
</dbReference>
<dbReference type="Pfam" id="PF00367">
    <property type="entry name" value="PTS_EIIB"/>
    <property type="match status" value="1"/>
</dbReference>
<accession>A0ABV0ET31</accession>
<evidence type="ECO:0000256" key="1">
    <source>
        <dbReference type="ARBA" id="ARBA00004651"/>
    </source>
</evidence>
<keyword evidence="3" id="KW-1003">Cell membrane</keyword>
<feature type="transmembrane region" description="Helical" evidence="12">
    <location>
        <begin position="141"/>
        <end position="161"/>
    </location>
</feature>
<evidence type="ECO:0000259" key="15">
    <source>
        <dbReference type="PROSITE" id="PS51103"/>
    </source>
</evidence>
<evidence type="ECO:0000313" key="16">
    <source>
        <dbReference type="EMBL" id="MEO1771794.1"/>
    </source>
</evidence>
<dbReference type="SUPFAM" id="SSF51261">
    <property type="entry name" value="Duplicated hybrid motif"/>
    <property type="match status" value="1"/>
</dbReference>
<dbReference type="Pfam" id="PF00358">
    <property type="entry name" value="PTS_EIIA_1"/>
    <property type="match status" value="1"/>
</dbReference>
<evidence type="ECO:0000259" key="13">
    <source>
        <dbReference type="PROSITE" id="PS51093"/>
    </source>
</evidence>
<keyword evidence="2" id="KW-0813">Transport</keyword>
<dbReference type="PROSITE" id="PS00371">
    <property type="entry name" value="PTS_EIIA_TYPE_1_HIS"/>
    <property type="match status" value="1"/>
</dbReference>
<dbReference type="InterPro" id="IPR011055">
    <property type="entry name" value="Dup_hybrid_motif"/>
</dbReference>
<dbReference type="InterPro" id="IPR011297">
    <property type="entry name" value="PTS_IIABC_b_glu"/>
</dbReference>
<feature type="transmembrane region" description="Helical" evidence="12">
    <location>
        <begin position="197"/>
        <end position="225"/>
    </location>
</feature>
<dbReference type="SUPFAM" id="SSF55604">
    <property type="entry name" value="Glucose permease domain IIB"/>
    <property type="match status" value="1"/>
</dbReference>
<keyword evidence="10 12" id="KW-0472">Membrane</keyword>
<evidence type="ECO:0000256" key="10">
    <source>
        <dbReference type="ARBA" id="ARBA00023136"/>
    </source>
</evidence>
<evidence type="ECO:0000256" key="7">
    <source>
        <dbReference type="ARBA" id="ARBA00022692"/>
    </source>
</evidence>
<feature type="transmembrane region" description="Helical" evidence="12">
    <location>
        <begin position="237"/>
        <end position="262"/>
    </location>
</feature>
<dbReference type="NCBIfam" id="TIGR01995">
    <property type="entry name" value="PTS-II-ABC-beta"/>
    <property type="match status" value="1"/>
</dbReference>
<protein>
    <submittedName>
        <fullName evidence="16">PTS system, beta-glucoside-specific IIA component</fullName>
    </submittedName>
</protein>
<dbReference type="PROSITE" id="PS01035">
    <property type="entry name" value="PTS_EIIB_TYPE_1_CYS"/>
    <property type="match status" value="1"/>
</dbReference>
<name>A0ABV0ET31_9ENTE</name>
<feature type="domain" description="PTS EIIA type-1" evidence="13">
    <location>
        <begin position="485"/>
        <end position="589"/>
    </location>
</feature>
<keyword evidence="17" id="KW-1185">Reference proteome</keyword>
<dbReference type="RefSeq" id="WP_207704903.1">
    <property type="nucleotide sequence ID" value="NZ_JAFREL020000003.1"/>
</dbReference>
<gene>
    <name evidence="16" type="ORF">JZO67_003775</name>
</gene>
<dbReference type="InterPro" id="IPR013013">
    <property type="entry name" value="PTS_EIIC_1"/>
</dbReference>
<evidence type="ECO:0000256" key="6">
    <source>
        <dbReference type="ARBA" id="ARBA00022683"/>
    </source>
</evidence>
<evidence type="ECO:0000256" key="5">
    <source>
        <dbReference type="ARBA" id="ARBA00022679"/>
    </source>
</evidence>
<dbReference type="PROSITE" id="PS51093">
    <property type="entry name" value="PTS_EIIA_TYPE_1"/>
    <property type="match status" value="1"/>
</dbReference>
<feature type="transmembrane region" description="Helical" evidence="12">
    <location>
        <begin position="274"/>
        <end position="298"/>
    </location>
</feature>
<feature type="active site" description="Phosphocysteine intermediate; for EIIB activity" evidence="11">
    <location>
        <position position="26"/>
    </location>
</feature>
<feature type="domain" description="PTS EIIB type-1" evidence="14">
    <location>
        <begin position="4"/>
        <end position="87"/>
    </location>
</feature>
<dbReference type="CDD" id="cd00212">
    <property type="entry name" value="PTS_IIB_glc"/>
    <property type="match status" value="1"/>
</dbReference>
<evidence type="ECO:0000256" key="3">
    <source>
        <dbReference type="ARBA" id="ARBA00022475"/>
    </source>
</evidence>
<dbReference type="NCBIfam" id="TIGR00830">
    <property type="entry name" value="PTBA"/>
    <property type="match status" value="1"/>
</dbReference>
<feature type="transmembrane region" description="Helical" evidence="12">
    <location>
        <begin position="352"/>
        <end position="374"/>
    </location>
</feature>
<reference evidence="16 17" key="2">
    <citation type="submission" date="2024-02" db="EMBL/GenBank/DDBJ databases">
        <title>The Genome Sequence of Enterococcus sp. DIV0159.</title>
        <authorList>
            <person name="Earl A."/>
            <person name="Manson A."/>
            <person name="Gilmore M."/>
            <person name="Sanders J."/>
            <person name="Shea T."/>
            <person name="Howe W."/>
            <person name="Livny J."/>
            <person name="Cuomo C."/>
            <person name="Neafsey D."/>
            <person name="Birren B."/>
        </authorList>
    </citation>
    <scope>NUCLEOTIDE SEQUENCE [LARGE SCALE GENOMIC DNA]</scope>
    <source>
        <strain evidence="16 17">665A</strain>
    </source>
</reference>
<dbReference type="Pfam" id="PF02378">
    <property type="entry name" value="PTS_EIIC"/>
    <property type="match status" value="1"/>
</dbReference>
<dbReference type="InterPro" id="IPR036878">
    <property type="entry name" value="Glu_permease_IIB"/>
</dbReference>
<feature type="transmembrane region" description="Helical" evidence="12">
    <location>
        <begin position="173"/>
        <end position="191"/>
    </location>
</feature>
<dbReference type="PANTHER" id="PTHR30175">
    <property type="entry name" value="PHOSPHOTRANSFERASE SYSTEM TRANSPORT PROTEIN"/>
    <property type="match status" value="1"/>
</dbReference>
<dbReference type="InterPro" id="IPR050558">
    <property type="entry name" value="PTS_Sugar-Specific_Components"/>
</dbReference>
<sequence>MNDKQLAEKILELSGGNSNITGVTHCMTRLRLSVKDNDIVRVSELEKLPSVLGVNQVGSNQLQIILGGKVKSVHEAFVPLVELDNRNHSETGQKVNLFNRFLETISGIFSPVLPVIIGAGLVKGILFALMFAGLVQADTQLFSFLNIFSDAGFYFLPIFLAYSAGIKFKCNPYLAAMLAAIMLHPDLVAMMNESSSLSFLGIPIVSMSYGSSVIPIIFGVLFMSYVERFVTKLLPAILRTVFVPLLTILITAPIVLATIGPFGKVLGDAIGSGIIWLYLSPFRVLAGALVGGFMPFLVMTGMHNGFGPIALQTISKYGVDYILALQVASNSAQAGSAWAVFFRTKNKEFKQLVQAAAFSATLGITEPALFGVHLKLKKTLGPVVIGGAVGGAIAAYFKVTALGVATGPIIGLPLFIGKTFVWYVVSFVIAFIVAFILTNLLGFEDVPVEELAAPIQTNEEIDISLDQEIFSPLSGEIVPLENVKDNVFSQKMMGDGVAILPSEGKVVAPFSGIVEAVFETKHAIGLKSYDGCELLIHVGLDTVELEGIGYTMHVRKGDTIFKGELLLEFDKAAIQQSGYDLITPIIVTNSAMYELIETVENKQVKASDSLMKLIAKRN</sequence>
<feature type="domain" description="PTS EIIC type-1" evidence="15">
    <location>
        <begin position="103"/>
        <end position="457"/>
    </location>
</feature>
<keyword evidence="9 12" id="KW-1133">Transmembrane helix</keyword>
<keyword evidence="7 12" id="KW-0812">Transmembrane</keyword>
<organism evidence="16 17">
    <name type="scientific">Candidatus Enterococcus ferrettii</name>
    <dbReference type="NCBI Taxonomy" id="2815324"/>
    <lineage>
        <taxon>Bacteria</taxon>
        <taxon>Bacillati</taxon>
        <taxon>Bacillota</taxon>
        <taxon>Bacilli</taxon>
        <taxon>Lactobacillales</taxon>
        <taxon>Enterococcaceae</taxon>
        <taxon>Enterococcus</taxon>
    </lineage>
</organism>
<reference evidence="16 17" key="1">
    <citation type="submission" date="2021-03" db="EMBL/GenBank/DDBJ databases">
        <authorList>
            <person name="Gilmore M.S."/>
            <person name="Schwartzman J."/>
            <person name="Van Tyne D."/>
            <person name="Martin M."/>
            <person name="Earl A.M."/>
            <person name="Manson A.L."/>
            <person name="Straub T."/>
            <person name="Salamzade R."/>
            <person name="Saavedra J."/>
            <person name="Lebreton F."/>
            <person name="Prichula J."/>
            <person name="Schaufler K."/>
            <person name="Gaca A."/>
            <person name="Sgardioli B."/>
            <person name="Wagenaar J."/>
            <person name="Strong T."/>
        </authorList>
    </citation>
    <scope>NUCLEOTIDE SEQUENCE [LARGE SCALE GENOMIC DNA]</scope>
    <source>
        <strain evidence="16 17">665A</strain>
    </source>
</reference>
<evidence type="ECO:0000256" key="8">
    <source>
        <dbReference type="ARBA" id="ARBA00022777"/>
    </source>
</evidence>
<dbReference type="InterPro" id="IPR018113">
    <property type="entry name" value="PTrfase_EIIB_Cys"/>
</dbReference>
<evidence type="ECO:0000256" key="9">
    <source>
        <dbReference type="ARBA" id="ARBA00022989"/>
    </source>
</evidence>
<evidence type="ECO:0000256" key="4">
    <source>
        <dbReference type="ARBA" id="ARBA00022597"/>
    </source>
</evidence>
<evidence type="ECO:0000256" key="2">
    <source>
        <dbReference type="ARBA" id="ARBA00022448"/>
    </source>
</evidence>
<comment type="caution">
    <text evidence="16">The sequence shown here is derived from an EMBL/GenBank/DDBJ whole genome shotgun (WGS) entry which is preliminary data.</text>
</comment>
<evidence type="ECO:0000259" key="14">
    <source>
        <dbReference type="PROSITE" id="PS51098"/>
    </source>
</evidence>
<keyword evidence="8" id="KW-0418">Kinase</keyword>
<dbReference type="Proteomes" id="UP000664357">
    <property type="component" value="Unassembled WGS sequence"/>
</dbReference>
<evidence type="ECO:0000256" key="12">
    <source>
        <dbReference type="SAM" id="Phobius"/>
    </source>
</evidence>
<comment type="subcellular location">
    <subcellularLocation>
        <location evidence="1">Cell membrane</location>
        <topology evidence="1">Multi-pass membrane protein</topology>
    </subcellularLocation>
</comment>
<feature type="transmembrane region" description="Helical" evidence="12">
    <location>
        <begin position="420"/>
        <end position="441"/>
    </location>
</feature>
<feature type="transmembrane region" description="Helical" evidence="12">
    <location>
        <begin position="108"/>
        <end position="135"/>
    </location>
</feature>
<proteinExistence type="predicted"/>
<dbReference type="InterPro" id="IPR001127">
    <property type="entry name" value="PTS_EIIA_1_perm"/>
</dbReference>
<keyword evidence="4" id="KW-0762">Sugar transport</keyword>